<organism evidence="1 2">
    <name type="scientific">Bacteroides xylanisolvens</name>
    <dbReference type="NCBI Taxonomy" id="371601"/>
    <lineage>
        <taxon>Bacteria</taxon>
        <taxon>Pseudomonadati</taxon>
        <taxon>Bacteroidota</taxon>
        <taxon>Bacteroidia</taxon>
        <taxon>Bacteroidales</taxon>
        <taxon>Bacteroidaceae</taxon>
        <taxon>Bacteroides</taxon>
    </lineage>
</organism>
<dbReference type="SMART" id="SM01149">
    <property type="entry name" value="DUF1237"/>
    <property type="match status" value="1"/>
</dbReference>
<evidence type="ECO:0000313" key="1">
    <source>
        <dbReference type="EMBL" id="KAB6135902.1"/>
    </source>
</evidence>
<dbReference type="GO" id="GO:0016787">
    <property type="term" value="F:hydrolase activity"/>
    <property type="evidence" value="ECO:0007669"/>
    <property type="project" value="UniProtKB-KW"/>
</dbReference>
<evidence type="ECO:0000313" key="2">
    <source>
        <dbReference type="Proteomes" id="UP000487596"/>
    </source>
</evidence>
<dbReference type="Pfam" id="PF06824">
    <property type="entry name" value="Glyco_hydro_125"/>
    <property type="match status" value="1"/>
</dbReference>
<dbReference type="Proteomes" id="UP000487596">
    <property type="component" value="Unassembled WGS sequence"/>
</dbReference>
<reference evidence="1 2" key="1">
    <citation type="journal article" date="2019" name="Nat. Med.">
        <title>A library of human gut bacterial isolates paired with longitudinal multiomics data enables mechanistic microbiome research.</title>
        <authorList>
            <person name="Poyet M."/>
            <person name="Groussin M."/>
            <person name="Gibbons S.M."/>
            <person name="Avila-Pacheco J."/>
            <person name="Jiang X."/>
            <person name="Kearney S.M."/>
            <person name="Perrotta A.R."/>
            <person name="Berdy B."/>
            <person name="Zhao S."/>
            <person name="Lieberman T.D."/>
            <person name="Swanson P.K."/>
            <person name="Smith M."/>
            <person name="Roesemann S."/>
            <person name="Alexander J.E."/>
            <person name="Rich S.A."/>
            <person name="Livny J."/>
            <person name="Vlamakis H."/>
            <person name="Clish C."/>
            <person name="Bullock K."/>
            <person name="Deik A."/>
            <person name="Scott J."/>
            <person name="Pierce K.A."/>
            <person name="Xavier R.J."/>
            <person name="Alm E.J."/>
        </authorList>
    </citation>
    <scope>NUCLEOTIDE SEQUENCE [LARGE SCALE GENOMIC DNA]</scope>
    <source>
        <strain evidence="1 2">BIOML-A62</strain>
    </source>
</reference>
<dbReference type="InterPro" id="IPR008928">
    <property type="entry name" value="6-hairpin_glycosidase_sf"/>
</dbReference>
<sequence length="487" mass="55348">MKKQIKYISAGMLAGMLLCGGELQASNRMTEMHVCLADAIQKDNRPEISNRLFRSNAVEKEILRVQKLLKNAKLAWMFTNCFPNTLDTTVHFRKGSDGKPDTFVYTGDIHAMWLRDSGAQVWPYVQLANSDPELKEMLVGVILRQFKCINIDPYANAFNDGAIPDGHWMSDLTDMKPELHERKWEIDSLCYPLRLAYHYWKTTGDASIFNEEWIQAITNVLKTFKEQQRKDGVGPYKFQRKTERALDTVSNDGLGAPVKPVGLIVSSFRPSDDATTLQFLVPSNFFAVSSLRKAAEILEKVNKKTALSKECKNLAQEVETALKKYAVYNHPKYGKIYAFEVDGFGNHHLMDDANVPSLLAMPYLGDVNVNDPIYQNTRRFVWSEDNPYFFKGKAGEGIGGPHIGYDMVWPMSIMMKAFTSQNDAEIKTCIKMLMDTDAGTGFMHESFHKDNPKNFTRAWFAWQNTLFGELILKLVNEGKVDLLNSIQ</sequence>
<dbReference type="EMBL" id="WDEH01000027">
    <property type="protein sequence ID" value="KAB6135902.1"/>
    <property type="molecule type" value="Genomic_DNA"/>
</dbReference>
<comment type="caution">
    <text evidence="1">The sequence shown here is derived from an EMBL/GenBank/DDBJ whole genome shotgun (WGS) entry which is preliminary data.</text>
</comment>
<dbReference type="PANTHER" id="PTHR31047:SF0">
    <property type="entry name" value="MEIOTICALLY UP-REGULATED GENE 157 PROTEIN"/>
    <property type="match status" value="1"/>
</dbReference>
<dbReference type="InterPro" id="IPR012341">
    <property type="entry name" value="6hp_glycosidase-like_sf"/>
</dbReference>
<dbReference type="GO" id="GO:0005975">
    <property type="term" value="P:carbohydrate metabolic process"/>
    <property type="evidence" value="ECO:0007669"/>
    <property type="project" value="InterPro"/>
</dbReference>
<dbReference type="PANTHER" id="PTHR31047">
    <property type="entry name" value="MEIOTICALLY UP-REGULATED GENE 157 PROTEIN"/>
    <property type="match status" value="1"/>
</dbReference>
<name>A0A6A2S075_9BACE</name>
<protein>
    <submittedName>
        <fullName evidence="1">Glycoside hydrolase family 125 protein</fullName>
    </submittedName>
</protein>
<gene>
    <name evidence="1" type="ORF">GA424_15895</name>
</gene>
<dbReference type="InterPro" id="IPR008313">
    <property type="entry name" value="GH125"/>
</dbReference>
<dbReference type="PIRSF" id="PIRSF028846">
    <property type="entry name" value="UCP028846"/>
    <property type="match status" value="1"/>
</dbReference>
<accession>A0A6A2S075</accession>
<keyword evidence="1" id="KW-0378">Hydrolase</keyword>
<dbReference type="Gene3D" id="1.50.10.10">
    <property type="match status" value="1"/>
</dbReference>
<dbReference type="SUPFAM" id="SSF48208">
    <property type="entry name" value="Six-hairpin glycosidases"/>
    <property type="match status" value="1"/>
</dbReference>
<proteinExistence type="predicted"/>
<dbReference type="AlphaFoldDB" id="A0A6A2S075"/>